<proteinExistence type="inferred from homology"/>
<dbReference type="PANTHER" id="PTHR18964:SF165">
    <property type="entry name" value="BETA-GLUCOSIDE KINASE"/>
    <property type="match status" value="1"/>
</dbReference>
<protein>
    <submittedName>
        <fullName evidence="2">ROK family protein</fullName>
    </submittedName>
</protein>
<dbReference type="Pfam" id="PF00480">
    <property type="entry name" value="ROK"/>
    <property type="match status" value="1"/>
</dbReference>
<reference evidence="3" key="1">
    <citation type="journal article" date="2019" name="Int. J. Syst. Evol. Microbiol.">
        <title>The Global Catalogue of Microorganisms (GCM) 10K type strain sequencing project: providing services to taxonomists for standard genome sequencing and annotation.</title>
        <authorList>
            <consortium name="The Broad Institute Genomics Platform"/>
            <consortium name="The Broad Institute Genome Sequencing Center for Infectious Disease"/>
            <person name="Wu L."/>
            <person name="Ma J."/>
        </authorList>
    </citation>
    <scope>NUCLEOTIDE SEQUENCE [LARGE SCALE GENOMIC DNA]</scope>
    <source>
        <strain evidence="3">JCM 1407</strain>
    </source>
</reference>
<evidence type="ECO:0000313" key="3">
    <source>
        <dbReference type="Proteomes" id="UP001501510"/>
    </source>
</evidence>
<organism evidence="2 3">
    <name type="scientific">Clostridium oceanicum</name>
    <dbReference type="NCBI Taxonomy" id="1543"/>
    <lineage>
        <taxon>Bacteria</taxon>
        <taxon>Bacillati</taxon>
        <taxon>Bacillota</taxon>
        <taxon>Clostridia</taxon>
        <taxon>Eubacteriales</taxon>
        <taxon>Clostridiaceae</taxon>
        <taxon>Clostridium</taxon>
    </lineage>
</organism>
<dbReference type="InterPro" id="IPR000600">
    <property type="entry name" value="ROK"/>
</dbReference>
<gene>
    <name evidence="2" type="ORF">GCM10008906_29900</name>
</gene>
<dbReference type="PANTHER" id="PTHR18964">
    <property type="entry name" value="ROK (REPRESSOR, ORF, KINASE) FAMILY"/>
    <property type="match status" value="1"/>
</dbReference>
<dbReference type="EMBL" id="BAAACG010000013">
    <property type="protein sequence ID" value="GAA0744676.1"/>
    <property type="molecule type" value="Genomic_DNA"/>
</dbReference>
<sequence>MKNFMCFDIGGTSIKYGVLKENGEIIEKDSCDTEAYNGGKSILSKIKNIVNKFIIKYSLSGICISTAGIVNSEEGSIIFASKLIPEYTGMKLKLELEKEFNLRVEVENDVNCAGLAEAYNGVAKGFNSVFSLTIGTGIGGSIIIDNKLYTGNSFSAAEIGYMNINGNDFQDVASTRSLVEKVNNIKNTKENKLNGKDIFRLVKNNDKDCIKAVDDLLENLSIGISNIALILNPEIIVIGGGIASQDQYLYPILVKKIERKLIPYVFKNTKVAFAKNQNDAGIIGALSNFLSK</sequence>
<dbReference type="CDD" id="cd24068">
    <property type="entry name" value="ASKHA_NBD_ROK_FnNanK-like"/>
    <property type="match status" value="1"/>
</dbReference>
<evidence type="ECO:0000313" key="2">
    <source>
        <dbReference type="EMBL" id="GAA0744676.1"/>
    </source>
</evidence>
<dbReference type="Proteomes" id="UP001501510">
    <property type="component" value="Unassembled WGS sequence"/>
</dbReference>
<accession>A0ABP3UZJ5</accession>
<dbReference type="SUPFAM" id="SSF53067">
    <property type="entry name" value="Actin-like ATPase domain"/>
    <property type="match status" value="1"/>
</dbReference>
<dbReference type="Gene3D" id="3.30.420.40">
    <property type="match status" value="2"/>
</dbReference>
<evidence type="ECO:0000256" key="1">
    <source>
        <dbReference type="ARBA" id="ARBA00006479"/>
    </source>
</evidence>
<comment type="similarity">
    <text evidence="1">Belongs to the ROK (NagC/XylR) family.</text>
</comment>
<comment type="caution">
    <text evidence="2">The sequence shown here is derived from an EMBL/GenBank/DDBJ whole genome shotgun (WGS) entry which is preliminary data.</text>
</comment>
<name>A0ABP3UZJ5_9CLOT</name>
<dbReference type="InterPro" id="IPR043129">
    <property type="entry name" value="ATPase_NBD"/>
</dbReference>
<keyword evidence="3" id="KW-1185">Reference proteome</keyword>
<dbReference type="RefSeq" id="WP_343762780.1">
    <property type="nucleotide sequence ID" value="NZ_BAAACG010000013.1"/>
</dbReference>